<dbReference type="EMBL" id="FOVD01000001">
    <property type="protein sequence ID" value="SFN05665.1"/>
    <property type="molecule type" value="Genomic_DNA"/>
</dbReference>
<reference evidence="2" key="1">
    <citation type="submission" date="2016-10" db="EMBL/GenBank/DDBJ databases">
        <authorList>
            <person name="Varghese N."/>
            <person name="Submissions S."/>
        </authorList>
    </citation>
    <scope>NUCLEOTIDE SEQUENCE [LARGE SCALE GENOMIC DNA]</scope>
    <source>
        <strain evidence="2">DSM 25575</strain>
    </source>
</reference>
<keyword evidence="2" id="KW-1185">Reference proteome</keyword>
<protein>
    <submittedName>
        <fullName evidence="1">Uncharacterized protein</fullName>
    </submittedName>
</protein>
<organism evidence="1 2">
    <name type="scientific">Chryseobacterium oleae</name>
    <dbReference type="NCBI Taxonomy" id="491207"/>
    <lineage>
        <taxon>Bacteria</taxon>
        <taxon>Pseudomonadati</taxon>
        <taxon>Bacteroidota</taxon>
        <taxon>Flavobacteriia</taxon>
        <taxon>Flavobacteriales</taxon>
        <taxon>Weeksellaceae</taxon>
        <taxon>Chryseobacterium group</taxon>
        <taxon>Chryseobacterium</taxon>
    </lineage>
</organism>
<dbReference type="RefSeq" id="WP_090022967.1">
    <property type="nucleotide sequence ID" value="NZ_FOVD01000001.1"/>
</dbReference>
<dbReference type="OrthoDB" id="8904414at2"/>
<evidence type="ECO:0000313" key="2">
    <source>
        <dbReference type="Proteomes" id="UP000198769"/>
    </source>
</evidence>
<dbReference type="Proteomes" id="UP000198769">
    <property type="component" value="Unassembled WGS sequence"/>
</dbReference>
<dbReference type="AlphaFoldDB" id="A0A1I4VWS3"/>
<sequence length="202" mass="23711">MADEIQILKDFVEGKLSNKDFEQQLYTNKDLEKQLSDPSINWQGTYLQNTNAYFYLIEQDYKNAEGRVNAHGTVQLFLSKIGIEITASAQKSDEYELILSTSPKYIDADPGLIEQHILPKDKTLSKSEQKQHIKQRYTELFKYQTKPPKWLQNPEWPVKNNQPLFFLGQIEIKKGDFFHDEGSMYLFMDPETEIIDIVKQFY</sequence>
<evidence type="ECO:0000313" key="1">
    <source>
        <dbReference type="EMBL" id="SFN05665.1"/>
    </source>
</evidence>
<name>A0A1I4VWS3_CHROL</name>
<proteinExistence type="predicted"/>
<accession>A0A1I4VWS3</accession>
<gene>
    <name evidence="1" type="ORF">SAMN05421594_0691</name>
</gene>